<protein>
    <recommendedName>
        <fullName evidence="4">RNA-directed RNA polymerase</fullName>
    </recommendedName>
</protein>
<evidence type="ECO:0008006" key="4">
    <source>
        <dbReference type="Google" id="ProtNLM"/>
    </source>
</evidence>
<feature type="region of interest" description="Disordered" evidence="1">
    <location>
        <begin position="649"/>
        <end position="670"/>
    </location>
</feature>
<gene>
    <name evidence="2" type="ORF">PCOR1329_LOCUS42956</name>
</gene>
<feature type="region of interest" description="Disordered" evidence="1">
    <location>
        <begin position="576"/>
        <end position="602"/>
    </location>
</feature>
<feature type="region of interest" description="Disordered" evidence="1">
    <location>
        <begin position="963"/>
        <end position="982"/>
    </location>
</feature>
<feature type="non-terminal residue" evidence="2">
    <location>
        <position position="1"/>
    </location>
</feature>
<feature type="region of interest" description="Disordered" evidence="1">
    <location>
        <begin position="916"/>
        <end position="958"/>
    </location>
</feature>
<organism evidence="2 3">
    <name type="scientific">Prorocentrum cordatum</name>
    <dbReference type="NCBI Taxonomy" id="2364126"/>
    <lineage>
        <taxon>Eukaryota</taxon>
        <taxon>Sar</taxon>
        <taxon>Alveolata</taxon>
        <taxon>Dinophyceae</taxon>
        <taxon>Prorocentrales</taxon>
        <taxon>Prorocentraceae</taxon>
        <taxon>Prorocentrum</taxon>
    </lineage>
</organism>
<evidence type="ECO:0000313" key="3">
    <source>
        <dbReference type="Proteomes" id="UP001189429"/>
    </source>
</evidence>
<name>A0ABN9TWA7_9DINO</name>
<accession>A0ABN9TWA7</accession>
<comment type="caution">
    <text evidence="2">The sequence shown here is derived from an EMBL/GenBank/DDBJ whole genome shotgun (WGS) entry which is preliminary data.</text>
</comment>
<dbReference type="Proteomes" id="UP001189429">
    <property type="component" value="Unassembled WGS sequence"/>
</dbReference>
<dbReference type="EMBL" id="CAUYUJ010015164">
    <property type="protein sequence ID" value="CAK0850565.1"/>
    <property type="molecule type" value="Genomic_DNA"/>
</dbReference>
<feature type="compositionally biased region" description="Basic and acidic residues" evidence="1">
    <location>
        <begin position="653"/>
        <end position="670"/>
    </location>
</feature>
<evidence type="ECO:0000313" key="2">
    <source>
        <dbReference type="EMBL" id="CAK0850565.1"/>
    </source>
</evidence>
<evidence type="ECO:0000256" key="1">
    <source>
        <dbReference type="SAM" id="MobiDB-lite"/>
    </source>
</evidence>
<keyword evidence="3" id="KW-1185">Reference proteome</keyword>
<feature type="non-terminal residue" evidence="2">
    <location>
        <position position="1209"/>
    </location>
</feature>
<reference evidence="2" key="1">
    <citation type="submission" date="2023-10" db="EMBL/GenBank/DDBJ databases">
        <authorList>
            <person name="Chen Y."/>
            <person name="Shah S."/>
            <person name="Dougan E. K."/>
            <person name="Thang M."/>
            <person name="Chan C."/>
        </authorList>
    </citation>
    <scope>NUCLEOTIDE SEQUENCE [LARGE SCALE GENOMIC DNA]</scope>
</reference>
<feature type="compositionally biased region" description="Basic residues" evidence="1">
    <location>
        <begin position="968"/>
        <end position="977"/>
    </location>
</feature>
<proteinExistence type="predicted"/>
<feature type="region of interest" description="Disordered" evidence="1">
    <location>
        <begin position="614"/>
        <end position="634"/>
    </location>
</feature>
<feature type="compositionally biased region" description="Low complexity" evidence="1">
    <location>
        <begin position="922"/>
        <end position="949"/>
    </location>
</feature>
<sequence>DGMLNSIGRAVAHFLPPPDFNAEFPEGALQEIIKCKSIYDVDDDSSVAAYDPSKLAVLHRSGVPVNALDLAGDEHRPHFEDSDSFIVLPPEELASVVDPVVPHWDPKLGGSLEARRDFVRRLDRVGLVSWRRRERCRVGAFFVKKKGDAIRLALDCRPTNQFHRRPPKSDLATPGAKGIDVLDLSCAGMDLKDGFYQFRRVTLKDWGPPPPFGRTAAIVAPYVDNGNIIGGSPEAALRLFHALREELTSIGFLIHEEAEPASDYELVGRQIRGRRRCLIPRPRRMWRLRLALDEVRQVRHISPAQLSRIIGHLVDHFSARRELLSCLRSVYQFVGDGLGPPRALDNAAAVELRVAQGLLALAVSELGRGIVTVAHCSDSSTRGFALHITDTDPREAWAAAQYHERWRFKEADPSPPPDDRRDNLRDALAPGAEGAVLTGASTAYAQDHPLADPQPSGPAALAMVEPQLVEVVGRVPRLEPSWGEPGRRRAAAAGAWGKPYKIHNLEARAALMGFEDFCKDPANHSRVLLSLGDNMSEVLAMDRGRARSRELMALARRAAALQAAANARCARRHIETERNPSDYGSRLPHLWPGEVRRGRGAEGLDEGRLRLRPAAEGGAAPPPAGATAATPTAEVAEAGAEGLSAAGAAFGAAKRDPRPERPLRPARAPRPEVRALPGLMRRGEAFLEIFAGRMRLSAAAALAGLTIAVPIDIANGEHFNIILPAVAEAVVGWVRSGRVWAMALGTPRTCWSSARRSEPAGRTDRDGLECDRFTVRILQERFVHKVFAVLENPRSSGLWNWQPLRRQLRQLCCERREIHTCAYGAAWKKTTGLCSNLPNFSDAIRSCPGCQRHVILQGSVFVEGVGWRRRTSHAAAYPPALCRAVARVLGDAAPQSAFCSAGEQFLAPSWEDELRRAAGEPRASTGAAVAPPAPPRRASLGRGRASRTGPTWARGWASSVLTEAETRNRRRGQRHRQHGAEQLGFLKKLTVTPVTRQRHEAAYDDAVRPLGRDAPSARSPEARGRALEATTCLPLYAMAAAHAWISVDCHLRPSEGPALAGAAVSRPRRGAAAQGWALTIAPRGGPPAKNRRFDASVVVAAHDRAWARDLLELLTRDLPADKPVFRSLTLRSLARLYREMSKALDFPMVAHGLRHAGPSHDALVHKTSIEDIQQRGRWVSLARVSDALLRQAARIRAKLSERVLQVVSE</sequence>